<dbReference type="PANTHER" id="PTHR45947:SF3">
    <property type="entry name" value="SULFOQUINOVOSYL TRANSFERASE SQD2"/>
    <property type="match status" value="1"/>
</dbReference>
<reference evidence="3" key="1">
    <citation type="submission" date="2018-06" db="EMBL/GenBank/DDBJ databases">
        <authorList>
            <person name="Zhirakovskaya E."/>
        </authorList>
    </citation>
    <scope>NUCLEOTIDE SEQUENCE</scope>
</reference>
<proteinExistence type="predicted"/>
<dbReference type="Gene3D" id="3.40.50.2000">
    <property type="entry name" value="Glycogen Phosphorylase B"/>
    <property type="match status" value="2"/>
</dbReference>
<dbReference type="Pfam" id="PF00534">
    <property type="entry name" value="Glycos_transf_1"/>
    <property type="match status" value="1"/>
</dbReference>
<evidence type="ECO:0008006" key="4">
    <source>
        <dbReference type="Google" id="ProtNLM"/>
    </source>
</evidence>
<dbReference type="Pfam" id="PF13439">
    <property type="entry name" value="Glyco_transf_4"/>
    <property type="match status" value="1"/>
</dbReference>
<name>A0A3B0VUA5_9ZZZZ</name>
<organism evidence="3">
    <name type="scientific">hydrothermal vent metagenome</name>
    <dbReference type="NCBI Taxonomy" id="652676"/>
    <lineage>
        <taxon>unclassified sequences</taxon>
        <taxon>metagenomes</taxon>
        <taxon>ecological metagenomes</taxon>
    </lineage>
</organism>
<evidence type="ECO:0000313" key="3">
    <source>
        <dbReference type="EMBL" id="VAW40439.1"/>
    </source>
</evidence>
<sequence>MKILHFGKFYPPFNGGMEIYLRDLAEQQAKTNSVTVLVHNHKFNTLVSPMIAETINQVDVIRQKTLKPVLFTPIMLGTNKIVTQLVSQDKADIIHISWPNPSALFLLLNKAAKTKPWVIQWQSDMVTENSSWLLKLAYKLFKPFETKLLQQASKIIVSTEDYYNHSIALKKFQPKCEVIPLGIKPQTYKIDDTDKQWAVAKWNNAKYKIYTIGRLTFYKNHQLLLQAAELLPNAKFIITGTGDLAATLTKLIDQKSLNNIILTGSLRKNKLNALLSTCDAFCLPSNDRAESYGMVLLEALNFNKTILVSNLAGSGMRWIASQTKLGQTFDCNDASDLVTKIKGSLHTESKVDYKPFSIEFCAKTIDSLYRDLVK</sequence>
<evidence type="ECO:0000259" key="1">
    <source>
        <dbReference type="Pfam" id="PF00534"/>
    </source>
</evidence>
<dbReference type="GO" id="GO:0016757">
    <property type="term" value="F:glycosyltransferase activity"/>
    <property type="evidence" value="ECO:0007669"/>
    <property type="project" value="InterPro"/>
</dbReference>
<dbReference type="SUPFAM" id="SSF53756">
    <property type="entry name" value="UDP-Glycosyltransferase/glycogen phosphorylase"/>
    <property type="match status" value="1"/>
</dbReference>
<dbReference type="EMBL" id="UOEW01000270">
    <property type="protein sequence ID" value="VAW40439.1"/>
    <property type="molecule type" value="Genomic_DNA"/>
</dbReference>
<feature type="domain" description="Glycosyl transferase family 1" evidence="1">
    <location>
        <begin position="198"/>
        <end position="348"/>
    </location>
</feature>
<dbReference type="InterPro" id="IPR028098">
    <property type="entry name" value="Glyco_trans_4-like_N"/>
</dbReference>
<dbReference type="InterPro" id="IPR001296">
    <property type="entry name" value="Glyco_trans_1"/>
</dbReference>
<dbReference type="AlphaFoldDB" id="A0A3B0VUA5"/>
<dbReference type="InterPro" id="IPR050194">
    <property type="entry name" value="Glycosyltransferase_grp1"/>
</dbReference>
<dbReference type="PANTHER" id="PTHR45947">
    <property type="entry name" value="SULFOQUINOVOSYL TRANSFERASE SQD2"/>
    <property type="match status" value="1"/>
</dbReference>
<evidence type="ECO:0000259" key="2">
    <source>
        <dbReference type="Pfam" id="PF13439"/>
    </source>
</evidence>
<accession>A0A3B0VUA5</accession>
<protein>
    <recommendedName>
        <fullName evidence="4">Glycosyltransferase</fullName>
    </recommendedName>
</protein>
<gene>
    <name evidence="3" type="ORF">MNBD_GAMMA01-1899</name>
</gene>
<feature type="domain" description="Glycosyltransferase subfamily 4-like N-terminal" evidence="2">
    <location>
        <begin position="15"/>
        <end position="185"/>
    </location>
</feature>